<dbReference type="OrthoDB" id="8855317at2"/>
<gene>
    <name evidence="1" type="ORF">DZC30_06175</name>
</gene>
<organism evidence="1 2">
    <name type="scientific">Comamonas testosteroni</name>
    <name type="common">Pseudomonas testosteroni</name>
    <dbReference type="NCBI Taxonomy" id="285"/>
    <lineage>
        <taxon>Bacteria</taxon>
        <taxon>Pseudomonadati</taxon>
        <taxon>Pseudomonadota</taxon>
        <taxon>Betaproteobacteria</taxon>
        <taxon>Burkholderiales</taxon>
        <taxon>Comamonadaceae</taxon>
        <taxon>Comamonas</taxon>
    </lineage>
</organism>
<evidence type="ECO:0000313" key="1">
    <source>
        <dbReference type="EMBL" id="RGE45981.1"/>
    </source>
</evidence>
<evidence type="ECO:0000313" key="2">
    <source>
        <dbReference type="Proteomes" id="UP000261948"/>
    </source>
</evidence>
<reference evidence="1 2" key="1">
    <citation type="submission" date="2018-08" db="EMBL/GenBank/DDBJ databases">
        <title>Comamonas testosteroni strain SWCO2.</title>
        <authorList>
            <person name="Jiang N."/>
            <person name="Zhang X.Z."/>
        </authorList>
    </citation>
    <scope>NUCLEOTIDE SEQUENCE [LARGE SCALE GENOMIC DNA]</scope>
    <source>
        <strain evidence="1 2">SWCO2</strain>
    </source>
</reference>
<keyword evidence="2" id="KW-1185">Reference proteome</keyword>
<proteinExistence type="predicted"/>
<dbReference type="Proteomes" id="UP000261948">
    <property type="component" value="Unassembled WGS sequence"/>
</dbReference>
<name>A0A373FP91_COMTE</name>
<comment type="caution">
    <text evidence="1">The sequence shown here is derived from an EMBL/GenBank/DDBJ whole genome shotgun (WGS) entry which is preliminary data.</text>
</comment>
<sequence length="93" mass="10460">MVLLQAERKGGYLSWPREAIFFKACGRGTYDRQLLQPFTLVWISGKVMGQAEFAGTPIPVIEIDALYRSSDCLEGDTAPQCVHSYLQPLRKPQ</sequence>
<dbReference type="AlphaFoldDB" id="A0A373FP91"/>
<accession>A0A373FP91</accession>
<dbReference type="EMBL" id="QURR01000006">
    <property type="protein sequence ID" value="RGE45981.1"/>
    <property type="molecule type" value="Genomic_DNA"/>
</dbReference>
<protein>
    <submittedName>
        <fullName evidence="1">Uncharacterized protein</fullName>
    </submittedName>
</protein>